<feature type="transmembrane region" description="Helical" evidence="6">
    <location>
        <begin position="239"/>
        <end position="265"/>
    </location>
</feature>
<evidence type="ECO:0000313" key="8">
    <source>
        <dbReference type="Proteomes" id="UP001595685"/>
    </source>
</evidence>
<evidence type="ECO:0000256" key="4">
    <source>
        <dbReference type="ARBA" id="ARBA00022989"/>
    </source>
</evidence>
<feature type="transmembrane region" description="Helical" evidence="6">
    <location>
        <begin position="29"/>
        <end position="61"/>
    </location>
</feature>
<dbReference type="RefSeq" id="WP_340295515.1">
    <property type="nucleotide sequence ID" value="NZ_JBBEOI010000253.1"/>
</dbReference>
<protein>
    <submittedName>
        <fullName evidence="7">Energy-coupling factor transporter transmembrane component T family protein</fullName>
    </submittedName>
</protein>
<feature type="transmembrane region" description="Helical" evidence="6">
    <location>
        <begin position="112"/>
        <end position="133"/>
    </location>
</feature>
<evidence type="ECO:0000256" key="1">
    <source>
        <dbReference type="ARBA" id="ARBA00004141"/>
    </source>
</evidence>
<organism evidence="7 8">
    <name type="scientific">Aquipuribacter hungaricus</name>
    <dbReference type="NCBI Taxonomy" id="545624"/>
    <lineage>
        <taxon>Bacteria</taxon>
        <taxon>Bacillati</taxon>
        <taxon>Actinomycetota</taxon>
        <taxon>Actinomycetes</taxon>
        <taxon>Micrococcales</taxon>
        <taxon>Intrasporangiaceae</taxon>
        <taxon>Aquipuribacter</taxon>
    </lineage>
</organism>
<sequence>MSLPTDVLSGTAGVDTGALLARTNPSAKLAVALVLSLALVLTTDPVTAGVALALVVAALPWSGLGARALWRRGWVLVVAAVPTGVFTAVLGVDSGRVLLPLGPLDVTSGSLAAGVALVLRILAIGLPGVVLLATTDPTDLADSLAQDLRLPHRFVLSALAAMRLFGVLAEEWTALGQARRARGLGEEGLVGRARAAGAQVFALLVLAVRRATVLATAMEARGFGAARTRTWARPSRVRPADVAVVLGGVAVAAVATAAGVAAGTWELVLS</sequence>
<dbReference type="EMBL" id="JBHRWW010000001">
    <property type="protein sequence ID" value="MFC3687257.1"/>
    <property type="molecule type" value="Genomic_DNA"/>
</dbReference>
<keyword evidence="4 6" id="KW-1133">Transmembrane helix</keyword>
<evidence type="ECO:0000256" key="2">
    <source>
        <dbReference type="ARBA" id="ARBA00022475"/>
    </source>
</evidence>
<dbReference type="InterPro" id="IPR003339">
    <property type="entry name" value="ABC/ECF_trnsptr_transmembrane"/>
</dbReference>
<dbReference type="CDD" id="cd16914">
    <property type="entry name" value="EcfT"/>
    <property type="match status" value="1"/>
</dbReference>
<dbReference type="InterPro" id="IPR051611">
    <property type="entry name" value="ECF_transporter_component"/>
</dbReference>
<evidence type="ECO:0000256" key="6">
    <source>
        <dbReference type="SAM" id="Phobius"/>
    </source>
</evidence>
<keyword evidence="3 6" id="KW-0812">Transmembrane</keyword>
<feature type="transmembrane region" description="Helical" evidence="6">
    <location>
        <begin position="73"/>
        <end position="92"/>
    </location>
</feature>
<evidence type="ECO:0000256" key="5">
    <source>
        <dbReference type="ARBA" id="ARBA00023136"/>
    </source>
</evidence>
<comment type="subcellular location">
    <subcellularLocation>
        <location evidence="1">Membrane</location>
        <topology evidence="1">Multi-pass membrane protein</topology>
    </subcellularLocation>
</comment>
<dbReference type="PANTHER" id="PTHR34857:SF2">
    <property type="entry name" value="SLL0384 PROTEIN"/>
    <property type="match status" value="1"/>
</dbReference>
<proteinExistence type="predicted"/>
<keyword evidence="8" id="KW-1185">Reference proteome</keyword>
<accession>A0ABV7WCQ8</accession>
<dbReference type="Pfam" id="PF02361">
    <property type="entry name" value="CbiQ"/>
    <property type="match status" value="1"/>
</dbReference>
<gene>
    <name evidence="7" type="ORF">ACFOLH_02750</name>
</gene>
<dbReference type="Proteomes" id="UP001595685">
    <property type="component" value="Unassembled WGS sequence"/>
</dbReference>
<evidence type="ECO:0000313" key="7">
    <source>
        <dbReference type="EMBL" id="MFC3687257.1"/>
    </source>
</evidence>
<reference evidence="8" key="1">
    <citation type="journal article" date="2019" name="Int. J. Syst. Evol. Microbiol.">
        <title>The Global Catalogue of Microorganisms (GCM) 10K type strain sequencing project: providing services to taxonomists for standard genome sequencing and annotation.</title>
        <authorList>
            <consortium name="The Broad Institute Genomics Platform"/>
            <consortium name="The Broad Institute Genome Sequencing Center for Infectious Disease"/>
            <person name="Wu L."/>
            <person name="Ma J."/>
        </authorList>
    </citation>
    <scope>NUCLEOTIDE SEQUENCE [LARGE SCALE GENOMIC DNA]</scope>
    <source>
        <strain evidence="8">NCAIM B.02333</strain>
    </source>
</reference>
<name>A0ABV7WCQ8_9MICO</name>
<keyword evidence="5 6" id="KW-0472">Membrane</keyword>
<comment type="caution">
    <text evidence="7">The sequence shown here is derived from an EMBL/GenBank/DDBJ whole genome shotgun (WGS) entry which is preliminary data.</text>
</comment>
<keyword evidence="2" id="KW-1003">Cell membrane</keyword>
<evidence type="ECO:0000256" key="3">
    <source>
        <dbReference type="ARBA" id="ARBA00022692"/>
    </source>
</evidence>
<dbReference type="PANTHER" id="PTHR34857">
    <property type="entry name" value="SLL0384 PROTEIN"/>
    <property type="match status" value="1"/>
</dbReference>